<organism evidence="1 2">
    <name type="scientific">Mucilaginibacter panaciglaebae</name>
    <dbReference type="NCBI Taxonomy" id="502331"/>
    <lineage>
        <taxon>Bacteria</taxon>
        <taxon>Pseudomonadati</taxon>
        <taxon>Bacteroidota</taxon>
        <taxon>Sphingobacteriia</taxon>
        <taxon>Sphingobacteriales</taxon>
        <taxon>Sphingobacteriaceae</taxon>
        <taxon>Mucilaginibacter</taxon>
    </lineage>
</organism>
<evidence type="ECO:0000313" key="1">
    <source>
        <dbReference type="EMBL" id="GAA4088356.1"/>
    </source>
</evidence>
<accession>A0ABP7WGB8</accession>
<reference evidence="2" key="1">
    <citation type="journal article" date="2019" name="Int. J. Syst. Evol. Microbiol.">
        <title>The Global Catalogue of Microorganisms (GCM) 10K type strain sequencing project: providing services to taxonomists for standard genome sequencing and annotation.</title>
        <authorList>
            <consortium name="The Broad Institute Genomics Platform"/>
            <consortium name="The Broad Institute Genome Sequencing Center for Infectious Disease"/>
            <person name="Wu L."/>
            <person name="Ma J."/>
        </authorList>
    </citation>
    <scope>NUCLEOTIDE SEQUENCE [LARGE SCALE GENOMIC DNA]</scope>
    <source>
        <strain evidence="2">JCM 17085</strain>
    </source>
</reference>
<evidence type="ECO:0008006" key="3">
    <source>
        <dbReference type="Google" id="ProtNLM"/>
    </source>
</evidence>
<dbReference type="RefSeq" id="WP_345101056.1">
    <property type="nucleotide sequence ID" value="NZ_BAABCV010000002.1"/>
</dbReference>
<comment type="caution">
    <text evidence="1">The sequence shown here is derived from an EMBL/GenBank/DDBJ whole genome shotgun (WGS) entry which is preliminary data.</text>
</comment>
<gene>
    <name evidence="1" type="ORF">GCM10022392_06960</name>
</gene>
<proteinExistence type="predicted"/>
<name>A0ABP7WGB8_9SPHI</name>
<evidence type="ECO:0000313" key="2">
    <source>
        <dbReference type="Proteomes" id="UP001500841"/>
    </source>
</evidence>
<keyword evidence="2" id="KW-1185">Reference proteome</keyword>
<dbReference type="Proteomes" id="UP001500841">
    <property type="component" value="Unassembled WGS sequence"/>
</dbReference>
<dbReference type="EMBL" id="BAABCV010000002">
    <property type="protein sequence ID" value="GAA4088356.1"/>
    <property type="molecule type" value="Genomic_DNA"/>
</dbReference>
<sequence length="135" mass="15450">MENIKFDQDITVMYIAASSFPNGVLAAHQKLHALFTYSANRRYFGISRLENGEIQYKAAAEELERGEAEKLGLPTLILKKGDYHAITIHDYMKDIPSIQKTFDTLIAQPDIDPEGYCVEEYITQNEMLCMIRIKD</sequence>
<protein>
    <recommendedName>
        <fullName evidence="3">Transcriptional regulator</fullName>
    </recommendedName>
</protein>